<feature type="transmembrane region" description="Helical" evidence="1">
    <location>
        <begin position="6"/>
        <end position="26"/>
    </location>
</feature>
<dbReference type="Proteomes" id="UP001061958">
    <property type="component" value="Unassembled WGS sequence"/>
</dbReference>
<feature type="transmembrane region" description="Helical" evidence="1">
    <location>
        <begin position="172"/>
        <end position="189"/>
    </location>
</feature>
<dbReference type="AlphaFoldDB" id="A0A9C7PS01"/>
<sequence length="310" mass="33759">MWLEHVWKVALFSGSFAGLLAILITLGIESFGGLYGGIIGSLPGTIVPASIGIWNQCDRNAYRFRISMFSSPIGLATNSVFLLSWRVVPPLLPAVWSLKQRLGAMILISFFCWFLIATAVLYFTQSLYSLFQVELVGGLAAVLKLVLGIAATWKPPPTPASSSLERVSKRVLLFRGFFAFLAVFVAVLLSHVNDFVAGVAAVFPAVFSTTMIAVWISAGEAVQGGAVGPMMMGTCCGSAYTILCGLLIPEWGVTMGVLSAWSLAVVFVSIPAFFWVRWRLEKAKGSYQGTVEDDWREKESEEELQTYSEV</sequence>
<evidence type="ECO:0000313" key="2">
    <source>
        <dbReference type="EMBL" id="GJQ09389.1"/>
    </source>
</evidence>
<organism evidence="2 3">
    <name type="scientific">Galdieria partita</name>
    <dbReference type="NCBI Taxonomy" id="83374"/>
    <lineage>
        <taxon>Eukaryota</taxon>
        <taxon>Rhodophyta</taxon>
        <taxon>Bangiophyceae</taxon>
        <taxon>Galdieriales</taxon>
        <taxon>Galdieriaceae</taxon>
        <taxon>Galdieria</taxon>
    </lineage>
</organism>
<keyword evidence="1" id="KW-0812">Transmembrane</keyword>
<keyword evidence="1" id="KW-0472">Membrane</keyword>
<feature type="transmembrane region" description="Helical" evidence="1">
    <location>
        <begin position="195"/>
        <end position="218"/>
    </location>
</feature>
<reference evidence="2" key="1">
    <citation type="journal article" date="2022" name="Proc. Natl. Acad. Sci. U.S.A.">
        <title>Life cycle and functional genomics of the unicellular red alga Galdieria for elucidating algal and plant evolution and industrial use.</title>
        <authorList>
            <person name="Hirooka S."/>
            <person name="Itabashi T."/>
            <person name="Ichinose T.M."/>
            <person name="Onuma R."/>
            <person name="Fujiwara T."/>
            <person name="Yamashita S."/>
            <person name="Jong L.W."/>
            <person name="Tomita R."/>
            <person name="Iwane A.H."/>
            <person name="Miyagishima S.Y."/>
        </authorList>
    </citation>
    <scope>NUCLEOTIDE SEQUENCE</scope>
    <source>
        <strain evidence="2">NBRC 102759</strain>
    </source>
</reference>
<gene>
    <name evidence="2" type="ORF">GpartN1_g1180.t1</name>
</gene>
<evidence type="ECO:0000256" key="1">
    <source>
        <dbReference type="SAM" id="Phobius"/>
    </source>
</evidence>
<evidence type="ECO:0000313" key="3">
    <source>
        <dbReference type="Proteomes" id="UP001061958"/>
    </source>
</evidence>
<name>A0A9C7PS01_9RHOD</name>
<proteinExistence type="predicted"/>
<keyword evidence="3" id="KW-1185">Reference proteome</keyword>
<feature type="transmembrane region" description="Helical" evidence="1">
    <location>
        <begin position="130"/>
        <end position="151"/>
    </location>
</feature>
<keyword evidence="1" id="KW-1133">Transmembrane helix</keyword>
<comment type="caution">
    <text evidence="2">The sequence shown here is derived from an EMBL/GenBank/DDBJ whole genome shotgun (WGS) entry which is preliminary data.</text>
</comment>
<dbReference type="EMBL" id="BQMJ01000008">
    <property type="protein sequence ID" value="GJQ09389.1"/>
    <property type="molecule type" value="Genomic_DNA"/>
</dbReference>
<feature type="transmembrane region" description="Helical" evidence="1">
    <location>
        <begin position="66"/>
        <end position="83"/>
    </location>
</feature>
<feature type="transmembrane region" description="Helical" evidence="1">
    <location>
        <begin position="254"/>
        <end position="276"/>
    </location>
</feature>
<reference evidence="2" key="2">
    <citation type="submission" date="2022-01" db="EMBL/GenBank/DDBJ databases">
        <authorList>
            <person name="Hirooka S."/>
            <person name="Miyagishima S.Y."/>
        </authorList>
    </citation>
    <scope>NUCLEOTIDE SEQUENCE</scope>
    <source>
        <strain evidence="2">NBRC 102759</strain>
    </source>
</reference>
<feature type="transmembrane region" description="Helical" evidence="1">
    <location>
        <begin position="230"/>
        <end position="248"/>
    </location>
</feature>
<accession>A0A9C7PS01</accession>
<feature type="transmembrane region" description="Helical" evidence="1">
    <location>
        <begin position="33"/>
        <end position="54"/>
    </location>
</feature>
<protein>
    <submittedName>
        <fullName evidence="2">Uncharacterized protein</fullName>
    </submittedName>
</protein>
<feature type="transmembrane region" description="Helical" evidence="1">
    <location>
        <begin position="104"/>
        <end position="124"/>
    </location>
</feature>
<dbReference type="OrthoDB" id="31093at2759"/>